<dbReference type="GO" id="GO:0032182">
    <property type="term" value="F:ubiquitin-like protein binding"/>
    <property type="evidence" value="ECO:0007669"/>
    <property type="project" value="TreeGrafter"/>
</dbReference>
<dbReference type="InterPro" id="IPR014764">
    <property type="entry name" value="DCN-prot"/>
</dbReference>
<comment type="function">
    <text evidence="2">Neddylation of cullins play an essential role in the regulation of SCF-type complexes activity.</text>
</comment>
<accession>A0A9W9GHU5</accession>
<dbReference type="PANTHER" id="PTHR12281">
    <property type="entry name" value="RP42 RELATED"/>
    <property type="match status" value="1"/>
</dbReference>
<dbReference type="Gene3D" id="1.10.238.10">
    <property type="entry name" value="EF-hand"/>
    <property type="match status" value="1"/>
</dbReference>
<dbReference type="GO" id="GO:0045116">
    <property type="term" value="P:protein neddylation"/>
    <property type="evidence" value="ECO:0007669"/>
    <property type="project" value="TreeGrafter"/>
</dbReference>
<dbReference type="AlphaFoldDB" id="A0A9W9GHU5"/>
<protein>
    <recommendedName>
        <fullName evidence="2">Defective in cullin neddylation protein</fullName>
    </recommendedName>
</protein>
<gene>
    <name evidence="4" type="ORF">N7515_010076</name>
</gene>
<dbReference type="GeneID" id="81409990"/>
<dbReference type="InterPro" id="IPR005176">
    <property type="entry name" value="PONY_dom"/>
</dbReference>
<dbReference type="GO" id="GO:0097602">
    <property type="term" value="F:cullin family protein binding"/>
    <property type="evidence" value="ECO:0007669"/>
    <property type="project" value="TreeGrafter"/>
</dbReference>
<keyword evidence="1" id="KW-0833">Ubl conjugation pathway</keyword>
<dbReference type="Proteomes" id="UP001149079">
    <property type="component" value="Unassembled WGS sequence"/>
</dbReference>
<dbReference type="EMBL" id="JAPQKL010000008">
    <property type="protein sequence ID" value="KAJ5120688.1"/>
    <property type="molecule type" value="Genomic_DNA"/>
</dbReference>
<dbReference type="GO" id="GO:0031624">
    <property type="term" value="F:ubiquitin conjugating enzyme binding"/>
    <property type="evidence" value="ECO:0007669"/>
    <property type="project" value="TreeGrafter"/>
</dbReference>
<reference evidence="4" key="1">
    <citation type="submission" date="2022-11" db="EMBL/GenBank/DDBJ databases">
        <authorList>
            <person name="Petersen C."/>
        </authorList>
    </citation>
    <scope>NUCLEOTIDE SEQUENCE</scope>
    <source>
        <strain evidence="4">IBT 22155</strain>
    </source>
</reference>
<keyword evidence="5" id="KW-1185">Reference proteome</keyword>
<sequence length="276" mass="32046">MAPYTAAQKKLIAEFIEVTRTKDTVAPKFLKASGWKLEQAIVDYLAAAKSTQHVYTSPITILFESYRDDPVESPDTIGITRAIDFLRDINVELDEVACLAVSEQLKCPSIGEITRDGFVLGWINAGCDTIPLMQEWVKKVRTRIPKDPQLFRKVYRYAFTVSRMQGQRHLQFDIAVEQWRLFFTAERGGLAWNTKTTPWLDWWIQYLEDFGSKPVTKDLWEQVEVFMRKTLEDEDMHWYNPDGAWPGALDDFVGWVQDERHEPKMGKGQEQDMEVE</sequence>
<reference evidence="4" key="2">
    <citation type="journal article" date="2023" name="IMA Fungus">
        <title>Comparative genomic study of the Penicillium genus elucidates a diverse pangenome and 15 lateral gene transfer events.</title>
        <authorList>
            <person name="Petersen C."/>
            <person name="Sorensen T."/>
            <person name="Nielsen M.R."/>
            <person name="Sondergaard T.E."/>
            <person name="Sorensen J.L."/>
            <person name="Fitzpatrick D.A."/>
            <person name="Frisvad J.C."/>
            <person name="Nielsen K.L."/>
        </authorList>
    </citation>
    <scope>NUCLEOTIDE SEQUENCE</scope>
    <source>
        <strain evidence="4">IBT 22155</strain>
    </source>
</reference>
<dbReference type="PROSITE" id="PS51229">
    <property type="entry name" value="DCUN1"/>
    <property type="match status" value="1"/>
</dbReference>
<dbReference type="Gene3D" id="1.10.238.200">
    <property type="entry name" value="Cullin, PONY binding domain"/>
    <property type="match status" value="1"/>
</dbReference>
<evidence type="ECO:0000256" key="2">
    <source>
        <dbReference type="RuleBase" id="RU410713"/>
    </source>
</evidence>
<dbReference type="OrthoDB" id="27198at2759"/>
<name>A0A9W9GHU5_9EURO</name>
<evidence type="ECO:0000313" key="5">
    <source>
        <dbReference type="Proteomes" id="UP001149079"/>
    </source>
</evidence>
<dbReference type="InterPro" id="IPR042460">
    <property type="entry name" value="DCN1-like_PONY"/>
</dbReference>
<organism evidence="4 5">
    <name type="scientific">Penicillium bovifimosum</name>
    <dbReference type="NCBI Taxonomy" id="126998"/>
    <lineage>
        <taxon>Eukaryota</taxon>
        <taxon>Fungi</taxon>
        <taxon>Dikarya</taxon>
        <taxon>Ascomycota</taxon>
        <taxon>Pezizomycotina</taxon>
        <taxon>Eurotiomycetes</taxon>
        <taxon>Eurotiomycetidae</taxon>
        <taxon>Eurotiales</taxon>
        <taxon>Aspergillaceae</taxon>
        <taxon>Penicillium</taxon>
    </lineage>
</organism>
<dbReference type="RefSeq" id="XP_056517192.1">
    <property type="nucleotide sequence ID" value="XM_056670819.1"/>
</dbReference>
<proteinExistence type="predicted"/>
<evidence type="ECO:0000256" key="1">
    <source>
        <dbReference type="ARBA" id="ARBA00022786"/>
    </source>
</evidence>
<dbReference type="Gene3D" id="1.10.8.10">
    <property type="entry name" value="DNA helicase RuvA subunit, C-terminal domain"/>
    <property type="match status" value="1"/>
</dbReference>
<dbReference type="Pfam" id="PF14555">
    <property type="entry name" value="UBA_4"/>
    <property type="match status" value="1"/>
</dbReference>
<dbReference type="Pfam" id="PF03556">
    <property type="entry name" value="Cullin_binding"/>
    <property type="match status" value="1"/>
</dbReference>
<dbReference type="SUPFAM" id="SSF46934">
    <property type="entry name" value="UBA-like"/>
    <property type="match status" value="1"/>
</dbReference>
<evidence type="ECO:0000313" key="4">
    <source>
        <dbReference type="EMBL" id="KAJ5120688.1"/>
    </source>
</evidence>
<dbReference type="PANTHER" id="PTHR12281:SF31">
    <property type="entry name" value="DCN1-LIKE PROTEIN 3"/>
    <property type="match status" value="1"/>
</dbReference>
<dbReference type="GO" id="GO:0000151">
    <property type="term" value="C:ubiquitin ligase complex"/>
    <property type="evidence" value="ECO:0007669"/>
    <property type="project" value="TreeGrafter"/>
</dbReference>
<dbReference type="InterPro" id="IPR009060">
    <property type="entry name" value="UBA-like_sf"/>
</dbReference>
<comment type="caution">
    <text evidence="4">The sequence shown here is derived from an EMBL/GenBank/DDBJ whole genome shotgun (WGS) entry which is preliminary data.</text>
</comment>
<evidence type="ECO:0000259" key="3">
    <source>
        <dbReference type="PROSITE" id="PS51229"/>
    </source>
</evidence>
<feature type="domain" description="DCUN1" evidence="3">
    <location>
        <begin position="54"/>
        <end position="257"/>
    </location>
</feature>